<keyword evidence="1" id="KW-1133">Transmembrane helix</keyword>
<comment type="caution">
    <text evidence="2">The sequence shown here is derived from an EMBL/GenBank/DDBJ whole genome shotgun (WGS) entry which is preliminary data.</text>
</comment>
<keyword evidence="3" id="KW-1185">Reference proteome</keyword>
<keyword evidence="1" id="KW-0812">Transmembrane</keyword>
<dbReference type="Proteomes" id="UP000573327">
    <property type="component" value="Unassembled WGS sequence"/>
</dbReference>
<keyword evidence="1" id="KW-0472">Membrane</keyword>
<gene>
    <name evidence="2" type="ORF">F4556_002246</name>
</gene>
<sequence length="204" mass="22293">MMQSQYGAPQGFTEPRPLGGDSYRPLVAPYLHPNEQIHAVLELKLSDLIRRVPRKHQRGKPAPAALLGLMVLLDLIAVIVEAIYESIFGFFRNLRRLFRGRGLQGGWTSQAGQFVIAVRHSPIGGGQPDNDGALLVLTGSRTVIFEGAIGRVAVLGELPYGQLRKVELRHHSMSDRVDLHFADGSLAAIEMDAQQAQVLAGTAR</sequence>
<reference evidence="2 3" key="1">
    <citation type="submission" date="2020-08" db="EMBL/GenBank/DDBJ databases">
        <title>Sequencing the genomes of 1000 actinobacteria strains.</title>
        <authorList>
            <person name="Klenk H.-P."/>
        </authorList>
    </citation>
    <scope>NUCLEOTIDE SEQUENCE [LARGE SCALE GENOMIC DNA]</scope>
    <source>
        <strain evidence="2 3">DSM 44786</strain>
    </source>
</reference>
<dbReference type="AlphaFoldDB" id="A0A7W7WGZ7"/>
<name>A0A7W7WGZ7_9ACTN</name>
<accession>A0A7W7WGZ7</accession>
<feature type="transmembrane region" description="Helical" evidence="1">
    <location>
        <begin position="64"/>
        <end position="91"/>
    </location>
</feature>
<organism evidence="2 3">
    <name type="scientific">Kitasatospora gansuensis</name>
    <dbReference type="NCBI Taxonomy" id="258050"/>
    <lineage>
        <taxon>Bacteria</taxon>
        <taxon>Bacillati</taxon>
        <taxon>Actinomycetota</taxon>
        <taxon>Actinomycetes</taxon>
        <taxon>Kitasatosporales</taxon>
        <taxon>Streptomycetaceae</taxon>
        <taxon>Kitasatospora</taxon>
    </lineage>
</organism>
<evidence type="ECO:0000313" key="3">
    <source>
        <dbReference type="Proteomes" id="UP000573327"/>
    </source>
</evidence>
<evidence type="ECO:0000256" key="1">
    <source>
        <dbReference type="SAM" id="Phobius"/>
    </source>
</evidence>
<dbReference type="RefSeq" id="WP_184913904.1">
    <property type="nucleotide sequence ID" value="NZ_JACHJR010000001.1"/>
</dbReference>
<evidence type="ECO:0000313" key="2">
    <source>
        <dbReference type="EMBL" id="MBB4946711.1"/>
    </source>
</evidence>
<dbReference type="EMBL" id="JACHJR010000001">
    <property type="protein sequence ID" value="MBB4946711.1"/>
    <property type="molecule type" value="Genomic_DNA"/>
</dbReference>
<protein>
    <submittedName>
        <fullName evidence="2">Uncharacterized protein</fullName>
    </submittedName>
</protein>
<proteinExistence type="predicted"/>